<comment type="caution">
    <text evidence="2">The sequence shown here is derived from an EMBL/GenBank/DDBJ whole genome shotgun (WGS) entry which is preliminary data.</text>
</comment>
<dbReference type="OrthoDB" id="10344832at2759"/>
<dbReference type="AlphaFoldDB" id="A0A9Q0MKC3"/>
<protein>
    <recommendedName>
        <fullName evidence="1">F-box domain-containing protein</fullName>
    </recommendedName>
</protein>
<dbReference type="Pfam" id="PF00646">
    <property type="entry name" value="F-box"/>
    <property type="match status" value="1"/>
</dbReference>
<feature type="non-terminal residue" evidence="2">
    <location>
        <position position="386"/>
    </location>
</feature>
<sequence length="386" mass="45181">DLFEEIKLEIFKYLNQDERIICGYVSSEWRYILSLLPILQKTIAIGKEKDSKDRMKLCLCNINACHIATPFNTIDLCVLQRNQTDDGQKAIKLSDIPDTIEHIHFGHNIDKMITFDKINFPRLTCISTIDAHLDDHYLNGITNLLAAQKLQLQNLSVCEVPRSVCEQIIGMSNLKQLYVFDFHSDFEDFYNERNLEVMDAHPQLQHFNMFSFFRNNRTICPTEGINKLVEFGSSARPFDRKFLIDVFKVHLSRVFEFAKDFIQGLHLRIHDVGERRLHTKLNYLKDLRLSYHGSVFTEDTLRLSLEHHLNLAPNVRNIHFRFYSDKIFDGEQWMKLLLGTITTFAQKNSRWPILFELSAFGDPSSICVPYFNENLKVVLKSLRKDK</sequence>
<dbReference type="EMBL" id="WJQU01002386">
    <property type="protein sequence ID" value="KAJ6632934.1"/>
    <property type="molecule type" value="Genomic_DNA"/>
</dbReference>
<reference evidence="2" key="1">
    <citation type="submission" date="2022-07" db="EMBL/GenBank/DDBJ databases">
        <authorList>
            <person name="Trinca V."/>
            <person name="Uliana J.V.C."/>
            <person name="Torres T.T."/>
            <person name="Ward R.J."/>
            <person name="Monesi N."/>
        </authorList>
    </citation>
    <scope>NUCLEOTIDE SEQUENCE</scope>
    <source>
        <strain evidence="2">HSMRA1968</strain>
        <tissue evidence="2">Whole embryos</tissue>
    </source>
</reference>
<organism evidence="2 3">
    <name type="scientific">Pseudolycoriella hygida</name>
    <dbReference type="NCBI Taxonomy" id="35572"/>
    <lineage>
        <taxon>Eukaryota</taxon>
        <taxon>Metazoa</taxon>
        <taxon>Ecdysozoa</taxon>
        <taxon>Arthropoda</taxon>
        <taxon>Hexapoda</taxon>
        <taxon>Insecta</taxon>
        <taxon>Pterygota</taxon>
        <taxon>Neoptera</taxon>
        <taxon>Endopterygota</taxon>
        <taxon>Diptera</taxon>
        <taxon>Nematocera</taxon>
        <taxon>Sciaroidea</taxon>
        <taxon>Sciaridae</taxon>
        <taxon>Pseudolycoriella</taxon>
    </lineage>
</organism>
<keyword evidence="3" id="KW-1185">Reference proteome</keyword>
<gene>
    <name evidence="2" type="ORF">Bhyg_15799</name>
</gene>
<evidence type="ECO:0000313" key="3">
    <source>
        <dbReference type="Proteomes" id="UP001151699"/>
    </source>
</evidence>
<feature type="domain" description="F-box" evidence="1">
    <location>
        <begin position="1"/>
        <end position="38"/>
    </location>
</feature>
<feature type="non-terminal residue" evidence="2">
    <location>
        <position position="1"/>
    </location>
</feature>
<accession>A0A9Q0MKC3</accession>
<proteinExistence type="predicted"/>
<dbReference type="Proteomes" id="UP001151699">
    <property type="component" value="Unassembled WGS sequence"/>
</dbReference>
<dbReference type="InterPro" id="IPR001810">
    <property type="entry name" value="F-box_dom"/>
</dbReference>
<dbReference type="InterPro" id="IPR036047">
    <property type="entry name" value="F-box-like_dom_sf"/>
</dbReference>
<evidence type="ECO:0000313" key="2">
    <source>
        <dbReference type="EMBL" id="KAJ6632934.1"/>
    </source>
</evidence>
<name>A0A9Q0MKC3_9DIPT</name>
<dbReference type="SUPFAM" id="SSF81383">
    <property type="entry name" value="F-box domain"/>
    <property type="match status" value="1"/>
</dbReference>
<evidence type="ECO:0000259" key="1">
    <source>
        <dbReference type="Pfam" id="PF00646"/>
    </source>
</evidence>